<comment type="caution">
    <text evidence="3">The sequence shown here is derived from an EMBL/GenBank/DDBJ whole genome shotgun (WGS) entry which is preliminary data.</text>
</comment>
<dbReference type="PRINTS" id="PR00080">
    <property type="entry name" value="SDRFAMILY"/>
</dbReference>
<keyword evidence="4" id="KW-1185">Reference proteome</keyword>
<dbReference type="GO" id="GO:0008202">
    <property type="term" value="P:steroid metabolic process"/>
    <property type="evidence" value="ECO:0007669"/>
    <property type="project" value="TreeGrafter"/>
</dbReference>
<comment type="similarity">
    <text evidence="1">Belongs to the short-chain dehydrogenases/reductases (SDR) family.</text>
</comment>
<accession>A0A210QNJ6</accession>
<dbReference type="PRINTS" id="PR00081">
    <property type="entry name" value="GDHRDH"/>
</dbReference>
<evidence type="ECO:0000313" key="4">
    <source>
        <dbReference type="Proteomes" id="UP000242188"/>
    </source>
</evidence>
<organism evidence="3 4">
    <name type="scientific">Mizuhopecten yessoensis</name>
    <name type="common">Japanese scallop</name>
    <name type="synonym">Patinopecten yessoensis</name>
    <dbReference type="NCBI Taxonomy" id="6573"/>
    <lineage>
        <taxon>Eukaryota</taxon>
        <taxon>Metazoa</taxon>
        <taxon>Spiralia</taxon>
        <taxon>Lophotrochozoa</taxon>
        <taxon>Mollusca</taxon>
        <taxon>Bivalvia</taxon>
        <taxon>Autobranchia</taxon>
        <taxon>Pteriomorphia</taxon>
        <taxon>Pectinida</taxon>
        <taxon>Pectinoidea</taxon>
        <taxon>Pectinidae</taxon>
        <taxon>Mizuhopecten</taxon>
    </lineage>
</organism>
<proteinExistence type="inferred from homology"/>
<keyword evidence="2" id="KW-1133">Transmembrane helix</keyword>
<keyword evidence="2" id="KW-0472">Membrane</keyword>
<dbReference type="AlphaFoldDB" id="A0A210QNJ6"/>
<dbReference type="InterPro" id="IPR036291">
    <property type="entry name" value="NAD(P)-bd_dom_sf"/>
</dbReference>
<name>A0A210QNJ6_MIZYE</name>
<dbReference type="STRING" id="6573.A0A210QNJ6"/>
<evidence type="ECO:0000256" key="2">
    <source>
        <dbReference type="SAM" id="Phobius"/>
    </source>
</evidence>
<gene>
    <name evidence="3" type="ORF">KP79_PYT06287</name>
</gene>
<reference evidence="3 4" key="1">
    <citation type="journal article" date="2017" name="Nat. Ecol. Evol.">
        <title>Scallop genome provides insights into evolution of bilaterian karyotype and development.</title>
        <authorList>
            <person name="Wang S."/>
            <person name="Zhang J."/>
            <person name="Jiao W."/>
            <person name="Li J."/>
            <person name="Xun X."/>
            <person name="Sun Y."/>
            <person name="Guo X."/>
            <person name="Huan P."/>
            <person name="Dong B."/>
            <person name="Zhang L."/>
            <person name="Hu X."/>
            <person name="Sun X."/>
            <person name="Wang J."/>
            <person name="Zhao C."/>
            <person name="Wang Y."/>
            <person name="Wang D."/>
            <person name="Huang X."/>
            <person name="Wang R."/>
            <person name="Lv J."/>
            <person name="Li Y."/>
            <person name="Zhang Z."/>
            <person name="Liu B."/>
            <person name="Lu W."/>
            <person name="Hui Y."/>
            <person name="Liang J."/>
            <person name="Zhou Z."/>
            <person name="Hou R."/>
            <person name="Li X."/>
            <person name="Liu Y."/>
            <person name="Li H."/>
            <person name="Ning X."/>
            <person name="Lin Y."/>
            <person name="Zhao L."/>
            <person name="Xing Q."/>
            <person name="Dou J."/>
            <person name="Li Y."/>
            <person name="Mao J."/>
            <person name="Guo H."/>
            <person name="Dou H."/>
            <person name="Li T."/>
            <person name="Mu C."/>
            <person name="Jiang W."/>
            <person name="Fu Q."/>
            <person name="Fu X."/>
            <person name="Miao Y."/>
            <person name="Liu J."/>
            <person name="Yu Q."/>
            <person name="Li R."/>
            <person name="Liao H."/>
            <person name="Li X."/>
            <person name="Kong Y."/>
            <person name="Jiang Z."/>
            <person name="Chourrout D."/>
            <person name="Li R."/>
            <person name="Bao Z."/>
        </authorList>
    </citation>
    <scope>NUCLEOTIDE SEQUENCE [LARGE SCALE GENOMIC DNA]</scope>
    <source>
        <strain evidence="3 4">PY_sf001</strain>
    </source>
</reference>
<sequence length="384" mass="42030">MFFFLFLVMTVFFSHTSVKQFVAVHLFEVGYLGVLAVLPFLVAKPLVGLSILAVLAFLSLSAIWRMLTFRCVPNLETRSVLITGCDTGFGHALAKRMASVGVTVYAGCLNPEGEGAKLLNKASSSENIHIIPLDVTSEESVMNAIDVVKKKTKDEGLWSLVNNAGVSCLVDVEFCSMDMYKNVTDVNLLGTVRVTKACLPLIRKGQGRVINVTSAAICYPYQSAHAMTKAGCDAFSNSLRREMHKFGVRVITVEPGNFYGATGFLNKSTMTGLEKEQELVWEKARPEVKATYGENYFTGVQQSLSSFAGTSCNSLGPVVDTLEEAIVSTRPGSRYLVDGSSLLFDVHNVLLRLGWLIPQQCVDYILEREFSSSQSPLLKTKKTS</sequence>
<dbReference type="Gene3D" id="3.40.50.720">
    <property type="entry name" value="NAD(P)-binding Rossmann-like Domain"/>
    <property type="match status" value="1"/>
</dbReference>
<dbReference type="Proteomes" id="UP000242188">
    <property type="component" value="Unassembled WGS sequence"/>
</dbReference>
<dbReference type="PANTHER" id="PTHR43313">
    <property type="entry name" value="SHORT-CHAIN DEHYDROGENASE/REDUCTASE FAMILY 9C"/>
    <property type="match status" value="1"/>
</dbReference>
<protein>
    <submittedName>
        <fullName evidence="3">D-beta-hydroxybutyrate dehydrogenase, mitochondrial</fullName>
    </submittedName>
</protein>
<evidence type="ECO:0000256" key="1">
    <source>
        <dbReference type="RuleBase" id="RU000363"/>
    </source>
</evidence>
<dbReference type="OrthoDB" id="2102561at2759"/>
<dbReference type="EMBL" id="NEDP02002665">
    <property type="protein sequence ID" value="OWF50310.1"/>
    <property type="molecule type" value="Genomic_DNA"/>
</dbReference>
<feature type="transmembrane region" description="Helical" evidence="2">
    <location>
        <begin position="29"/>
        <end position="60"/>
    </location>
</feature>
<evidence type="ECO:0000313" key="3">
    <source>
        <dbReference type="EMBL" id="OWF50310.1"/>
    </source>
</evidence>
<dbReference type="SUPFAM" id="SSF51735">
    <property type="entry name" value="NAD(P)-binding Rossmann-fold domains"/>
    <property type="match status" value="1"/>
</dbReference>
<dbReference type="InterPro" id="IPR002347">
    <property type="entry name" value="SDR_fam"/>
</dbReference>
<keyword evidence="2" id="KW-0812">Transmembrane</keyword>
<dbReference type="Pfam" id="PF00106">
    <property type="entry name" value="adh_short"/>
    <property type="match status" value="1"/>
</dbReference>
<dbReference type="PANTHER" id="PTHR43313:SF36">
    <property type="entry name" value="D-BETA-HYDROXYBUTYRATE DEHYDROGENASE, MITOCHONDRIAL"/>
    <property type="match status" value="1"/>
</dbReference>
<dbReference type="GO" id="GO:0016491">
    <property type="term" value="F:oxidoreductase activity"/>
    <property type="evidence" value="ECO:0007669"/>
    <property type="project" value="TreeGrafter"/>
</dbReference>